<organism evidence="1">
    <name type="scientific">Lepeophtheirus salmonis</name>
    <name type="common">Salmon louse</name>
    <name type="synonym">Caligus salmonis</name>
    <dbReference type="NCBI Taxonomy" id="72036"/>
    <lineage>
        <taxon>Eukaryota</taxon>
        <taxon>Metazoa</taxon>
        <taxon>Ecdysozoa</taxon>
        <taxon>Arthropoda</taxon>
        <taxon>Crustacea</taxon>
        <taxon>Multicrustacea</taxon>
        <taxon>Hexanauplia</taxon>
        <taxon>Copepoda</taxon>
        <taxon>Siphonostomatoida</taxon>
        <taxon>Caligidae</taxon>
        <taxon>Lepeophtheirus</taxon>
    </lineage>
</organism>
<reference evidence="1" key="1">
    <citation type="submission" date="2014-05" db="EMBL/GenBank/DDBJ databases">
        <authorList>
            <person name="Chronopoulou M."/>
        </authorList>
    </citation>
    <scope>NUCLEOTIDE SEQUENCE</scope>
    <source>
        <tissue evidence="1">Whole organism</tissue>
    </source>
</reference>
<dbReference type="AlphaFoldDB" id="A0A0K2V0G0"/>
<name>A0A0K2V0G0_LEPSM</name>
<accession>A0A0K2V0G0</accession>
<evidence type="ECO:0000313" key="1">
    <source>
        <dbReference type="EMBL" id="CDW43964.1"/>
    </source>
</evidence>
<proteinExistence type="predicted"/>
<protein>
    <submittedName>
        <fullName evidence="1">Uncharacterized protein</fullName>
    </submittedName>
</protein>
<dbReference type="EMBL" id="HACA01026603">
    <property type="protein sequence ID" value="CDW43964.1"/>
    <property type="molecule type" value="Transcribed_RNA"/>
</dbReference>
<sequence length="127" mass="14276">MRQMQLFHKLPSQGNWDDEADTPKQQALLEGQTILPLGVGLRMVLSHTPVLVAPTAMQSYWSTFNAHRSYDSKEHELEITLYCNNSVRSSRHGGSSTGTQEKSSAWECRCLSHVRLSNQTSTTTLKI</sequence>